<dbReference type="InterPro" id="IPR051570">
    <property type="entry name" value="TBC1_cilium_biogenesis"/>
</dbReference>
<dbReference type="PROSITE" id="PS50294">
    <property type="entry name" value="WD_REPEATS_REGION"/>
    <property type="match status" value="2"/>
</dbReference>
<keyword evidence="2" id="KW-0677">Repeat</keyword>
<accession>W7AVJ3</accession>
<dbReference type="SUPFAM" id="SSF50978">
    <property type="entry name" value="WD40 repeat-like"/>
    <property type="match status" value="2"/>
</dbReference>
<dbReference type="EMBL" id="KI965460">
    <property type="protein sequence ID" value="EUD69446.1"/>
    <property type="molecule type" value="Genomic_DNA"/>
</dbReference>
<feature type="repeat" description="WD" evidence="3">
    <location>
        <begin position="950"/>
        <end position="991"/>
    </location>
</feature>
<dbReference type="Proteomes" id="UP000030640">
    <property type="component" value="Unassembled WGS sequence"/>
</dbReference>
<dbReference type="InterPro" id="IPR036322">
    <property type="entry name" value="WD40_repeat_dom_sf"/>
</dbReference>
<evidence type="ECO:0000256" key="2">
    <source>
        <dbReference type="ARBA" id="ARBA00022737"/>
    </source>
</evidence>
<dbReference type="VEuPathDB" id="PlasmoDB:C922_00309"/>
<dbReference type="PANTHER" id="PTHR19853">
    <property type="entry name" value="WD REPEAT CONTAINING PROTEIN 3 WDR3"/>
    <property type="match status" value="1"/>
</dbReference>
<evidence type="ECO:0000313" key="7">
    <source>
        <dbReference type="Proteomes" id="UP000030640"/>
    </source>
</evidence>
<feature type="repeat" description="WD" evidence="3">
    <location>
        <begin position="992"/>
        <end position="1024"/>
    </location>
</feature>
<dbReference type="GO" id="GO:0032040">
    <property type="term" value="C:small-subunit processome"/>
    <property type="evidence" value="ECO:0007669"/>
    <property type="project" value="TreeGrafter"/>
</dbReference>
<keyword evidence="4" id="KW-0175">Coiled coil</keyword>
<dbReference type="GO" id="GO:0030515">
    <property type="term" value="F:snoRNA binding"/>
    <property type="evidence" value="ECO:0007669"/>
    <property type="project" value="TreeGrafter"/>
</dbReference>
<name>W7AVJ3_9APIC</name>
<evidence type="ECO:0000256" key="4">
    <source>
        <dbReference type="SAM" id="Coils"/>
    </source>
</evidence>
<dbReference type="OrthoDB" id="338608at2759"/>
<dbReference type="SMART" id="SM00320">
    <property type="entry name" value="WD40"/>
    <property type="match status" value="11"/>
</dbReference>
<dbReference type="PROSITE" id="PS50082">
    <property type="entry name" value="WD_REPEATS_2"/>
    <property type="match status" value="4"/>
</dbReference>
<evidence type="ECO:0000313" key="6">
    <source>
        <dbReference type="EMBL" id="EUD69446.1"/>
    </source>
</evidence>
<protein>
    <submittedName>
        <fullName evidence="6">Uncharacterized protein</fullName>
    </submittedName>
</protein>
<organism evidence="6 7">
    <name type="scientific">Plasmodium inui San Antonio 1</name>
    <dbReference type="NCBI Taxonomy" id="1237626"/>
    <lineage>
        <taxon>Eukaryota</taxon>
        <taxon>Sar</taxon>
        <taxon>Alveolata</taxon>
        <taxon>Apicomplexa</taxon>
        <taxon>Aconoidasida</taxon>
        <taxon>Haemosporida</taxon>
        <taxon>Plasmodiidae</taxon>
        <taxon>Plasmodium</taxon>
        <taxon>Plasmodium (Plasmodium)</taxon>
    </lineage>
</organism>
<dbReference type="GeneID" id="20035583"/>
<feature type="compositionally biased region" description="Basic residues" evidence="5">
    <location>
        <begin position="858"/>
        <end position="868"/>
    </location>
</feature>
<keyword evidence="1 3" id="KW-0853">WD repeat</keyword>
<feature type="repeat" description="WD" evidence="3">
    <location>
        <begin position="121"/>
        <end position="162"/>
    </location>
</feature>
<dbReference type="Pfam" id="PF25172">
    <property type="entry name" value="Beta-prop_WDR3_2nd"/>
    <property type="match status" value="1"/>
</dbReference>
<proteinExistence type="predicted"/>
<feature type="repeat" description="WD" evidence="3">
    <location>
        <begin position="163"/>
        <end position="214"/>
    </location>
</feature>
<dbReference type="Gene3D" id="2.130.10.10">
    <property type="entry name" value="YVTN repeat-like/Quinoprotein amine dehydrogenase"/>
    <property type="match status" value="3"/>
</dbReference>
<dbReference type="InterPro" id="IPR019775">
    <property type="entry name" value="WD40_repeat_CS"/>
</dbReference>
<keyword evidence="7" id="KW-1185">Reference proteome</keyword>
<dbReference type="GO" id="GO:0030490">
    <property type="term" value="P:maturation of SSU-rRNA"/>
    <property type="evidence" value="ECO:0007669"/>
    <property type="project" value="TreeGrafter"/>
</dbReference>
<evidence type="ECO:0000256" key="5">
    <source>
        <dbReference type="SAM" id="MobiDB-lite"/>
    </source>
</evidence>
<feature type="coiled-coil region" evidence="4">
    <location>
        <begin position="426"/>
        <end position="464"/>
    </location>
</feature>
<feature type="compositionally biased region" description="Basic and acidic residues" evidence="5">
    <location>
        <begin position="832"/>
        <end position="851"/>
    </location>
</feature>
<feature type="compositionally biased region" description="Basic and acidic residues" evidence="5">
    <location>
        <begin position="653"/>
        <end position="664"/>
    </location>
</feature>
<dbReference type="GO" id="GO:0034388">
    <property type="term" value="C:Pwp2p-containing subcomplex of 90S preribosome"/>
    <property type="evidence" value="ECO:0007669"/>
    <property type="project" value="TreeGrafter"/>
</dbReference>
<dbReference type="RefSeq" id="XP_008814148.1">
    <property type="nucleotide sequence ID" value="XM_008815926.1"/>
</dbReference>
<feature type="region of interest" description="Disordered" evidence="5">
    <location>
        <begin position="813"/>
        <end position="898"/>
    </location>
</feature>
<dbReference type="InterPro" id="IPR015943">
    <property type="entry name" value="WD40/YVTN_repeat-like_dom_sf"/>
</dbReference>
<dbReference type="PROSITE" id="PS00678">
    <property type="entry name" value="WD_REPEATS_1"/>
    <property type="match status" value="3"/>
</dbReference>
<dbReference type="Pfam" id="PF25173">
    <property type="entry name" value="Beta-prop_WDR3_1st"/>
    <property type="match status" value="1"/>
</dbReference>
<sequence>MRRGKTKEQIYIAANGAFLNYNGAASTEELTYKNDCQICPLHNRTGAQDERHDECVGLWNIHEKEIKKKLTVPFTAPYYFFSYHVTHICVNPKDKNMIAVGYVNGCIKVFDVESNKVTSTFSGHTSAINKLKFNDDGSYLCSCGKDTNVILWDVVNDQGLFKLEGHTNVVNDIEFLKRRNNYVDNFVNNNLLISASKDCLIKVWDLNIQLCVQTVVDCEEEITSILINETNTRLIVACNSAIKVYKIDILIGGHDKFSSSSKVYLSVLASIKRASNSRVQNMKMIFLVQSETHYDGLDMQEERLLYDEDSDKDSHNRNHRDDDIWTHLEKDQAPDGEAAQNSDTPNDGNAKGKTKNRDDHLSENLSHGKKPNSDVKQTDKHILSVIKKSLNTSVKLCNRSNYCADGDNNGILLCCTNVKKIELYKINSVKNQKKSEKNRKKRIIEKLKKKKKAILKEARRIEKFKGTQHIDFINLMEEVRSLDEEIAVHGKYHFHTANDEVKFLFYYNCKFRLQYLDLYRRRKRDSHIYLLAAYVTNRLSVFQVNLFDVLTKRDEFVVREADPQEGGDAEERGDGEGNDDERGDGEGDDDERSDGEGDDGESDDGEGDDGEGDDDERSDGEDDDDEGDDDEGDDSKSDDDEADNDEGDDDESHQDHAPKGESRGHLSAPAKIVEKKIYDYSKCFKETCEINKGHNSTVQFLSLSEKNELLVSICKKYVKLWSMRTFQNTITINLEGCTNALFCEEDDYLLISDDAGYIYLYELRNIEVRHSHKAHANGIISMCKNVRQKNRFLSVGEESYLKVFELYWREGGAESGGESSGQSSVESSDGESDGRGELDGRGQRGGREQREGAPLGKAARRANKRRKISGSGEAQSAELPSDGEEETEKNTEKNSDKTTHLSFNEADCYNLSDKVSCAIYSPNGKYICVGYLNNLIEVLYSDTLKLHLTLYGHSLPITCMDISKDNTVLASSSADKFLFLWNIEYGSIMKRMHTNCDVVTKVHFFNKSNNLISISRDGFIKMWDAIKFQCICTMDGNFGVLTSLAINTEDNYFLTSGTHRSIRCWTRREDDLIFLEEERDKELNLQIEKEAVRNDLSYPSSVEKNALLTKATIKTIDTIKSSEKLIEYLDIIDEELTLMDVYFKNLTEYEEAKRKNELPDFVQPPNKVKPRPELLNKNPFEFIIEVMCNIKKNILHEVLISLPFSYAYKLLNYIKTYLMAFYFFQRIQNDYGQYKICGEFSFHVEYSINVVLSIVNIYRNQFLFDVKFRFLLYELHQLIIPHLRRSLDQCAFNQSTLSFLLHALDDEEVDAEGVM</sequence>
<evidence type="ECO:0000256" key="1">
    <source>
        <dbReference type="ARBA" id="ARBA00022574"/>
    </source>
</evidence>
<dbReference type="InterPro" id="IPR001680">
    <property type="entry name" value="WD40_rpt"/>
</dbReference>
<feature type="compositionally biased region" description="Basic and acidic residues" evidence="5">
    <location>
        <begin position="888"/>
        <end position="898"/>
    </location>
</feature>
<evidence type="ECO:0000256" key="3">
    <source>
        <dbReference type="PROSITE-ProRule" id="PRU00221"/>
    </source>
</evidence>
<reference evidence="6 7" key="1">
    <citation type="submission" date="2013-02" db="EMBL/GenBank/DDBJ databases">
        <title>The Genome Sequence of Plasmodium inui San Antonio 1.</title>
        <authorList>
            <consortium name="The Broad Institute Genome Sequencing Platform"/>
            <consortium name="The Broad Institute Genome Sequencing Center for Infectious Disease"/>
            <person name="Neafsey D."/>
            <person name="Cheeseman I."/>
            <person name="Volkman S."/>
            <person name="Adams J."/>
            <person name="Walker B."/>
            <person name="Young S.K."/>
            <person name="Zeng Q."/>
            <person name="Gargeya S."/>
            <person name="Fitzgerald M."/>
            <person name="Haas B."/>
            <person name="Abouelleil A."/>
            <person name="Alvarado L."/>
            <person name="Arachchi H.M."/>
            <person name="Berlin A.M."/>
            <person name="Chapman S.B."/>
            <person name="Dewar J."/>
            <person name="Goldberg J."/>
            <person name="Griggs A."/>
            <person name="Gujja S."/>
            <person name="Hansen M."/>
            <person name="Howarth C."/>
            <person name="Imamovic A."/>
            <person name="Larimer J."/>
            <person name="McCowan C."/>
            <person name="Murphy C."/>
            <person name="Neiman D."/>
            <person name="Pearson M."/>
            <person name="Priest M."/>
            <person name="Roberts A."/>
            <person name="Saif S."/>
            <person name="Shea T."/>
            <person name="Sisk P."/>
            <person name="Sykes S."/>
            <person name="Wortman J."/>
            <person name="Nusbaum C."/>
            <person name="Birren B."/>
        </authorList>
    </citation>
    <scope>NUCLEOTIDE SEQUENCE [LARGE SCALE GENOMIC DNA]</scope>
    <source>
        <strain evidence="6 7">San Antonio 1</strain>
    </source>
</reference>
<gene>
    <name evidence="6" type="ORF">C922_00309</name>
</gene>
<feature type="region of interest" description="Disordered" evidence="5">
    <location>
        <begin position="558"/>
        <end position="668"/>
    </location>
</feature>
<dbReference type="PANTHER" id="PTHR19853:SF0">
    <property type="entry name" value="WD REPEAT-CONTAINING PROTEIN 3"/>
    <property type="match status" value="1"/>
</dbReference>
<feature type="compositionally biased region" description="Acidic residues" evidence="5">
    <location>
        <begin position="576"/>
        <end position="652"/>
    </location>
</feature>
<feature type="region of interest" description="Disordered" evidence="5">
    <location>
        <begin position="333"/>
        <end position="379"/>
    </location>
</feature>